<dbReference type="EMBL" id="BDQK01000007">
    <property type="protein sequence ID" value="GBF80330.1"/>
    <property type="molecule type" value="Genomic_DNA"/>
</dbReference>
<dbReference type="RefSeq" id="WP_124971823.1">
    <property type="nucleotide sequence ID" value="NZ_BDQK01000007.1"/>
</dbReference>
<reference evidence="2" key="1">
    <citation type="submission" date="2017-05" db="EMBL/GenBank/DDBJ databases">
        <title>Physiological properties and genetic analysis related to exopolysaccharide production of fresh-water unicellular cyanobacterium Aphanothece sacrum, Suizenji Nori, that has been cultured as a food source in Japan.</title>
        <authorList>
            <person name="Kanesaki Y."/>
            <person name="Yoshikawa S."/>
            <person name="Ohki K."/>
        </authorList>
    </citation>
    <scope>NUCLEOTIDE SEQUENCE [LARGE SCALE GENOMIC DNA]</scope>
    <source>
        <strain evidence="2">FPU1</strain>
    </source>
</reference>
<organism evidence="1 2">
    <name type="scientific">Aphanothece sacrum FPU1</name>
    <dbReference type="NCBI Taxonomy" id="1920663"/>
    <lineage>
        <taxon>Bacteria</taxon>
        <taxon>Bacillati</taxon>
        <taxon>Cyanobacteriota</taxon>
        <taxon>Cyanophyceae</taxon>
        <taxon>Oscillatoriophycideae</taxon>
        <taxon>Chroococcales</taxon>
        <taxon>Aphanothecaceae</taxon>
        <taxon>Aphanothece</taxon>
    </lineage>
</organism>
<protein>
    <submittedName>
        <fullName evidence="1">Uncharacterized protein</fullName>
    </submittedName>
</protein>
<evidence type="ECO:0000313" key="1">
    <source>
        <dbReference type="EMBL" id="GBF80330.1"/>
    </source>
</evidence>
<dbReference type="Proteomes" id="UP000287247">
    <property type="component" value="Unassembled WGS sequence"/>
</dbReference>
<keyword evidence="2" id="KW-1185">Reference proteome</keyword>
<sequence length="208" mass="24285">MKQQLVQYFQELTSQSYKLIDFLKLSSDVIPLQELLPDLSNQLASLKTSMINNYKHLNRPQYDWSEAQTEVGVGLNSIGMLSDRLSTLIIKEWCLRNKNNPNPEKANDLYQTHTMDIIHALANARPGSSSMNTKITHHKSDVTANSWEEAFYGLLSTNIVNWESQEILYVKDITTLPCEELRRYIAWFSFGNIQRNEYIQYCEELYWH</sequence>
<comment type="caution">
    <text evidence="1">The sequence shown here is derived from an EMBL/GenBank/DDBJ whole genome shotgun (WGS) entry which is preliminary data.</text>
</comment>
<gene>
    <name evidence="1" type="ORF">AsFPU1_1731</name>
</gene>
<proteinExistence type="predicted"/>
<name>A0A401IGL2_APHSA</name>
<accession>A0A401IGL2</accession>
<evidence type="ECO:0000313" key="2">
    <source>
        <dbReference type="Proteomes" id="UP000287247"/>
    </source>
</evidence>
<dbReference type="OrthoDB" id="581944at2"/>
<dbReference type="AlphaFoldDB" id="A0A401IGL2"/>